<evidence type="ECO:0000256" key="2">
    <source>
        <dbReference type="ARBA" id="ARBA00004651"/>
    </source>
</evidence>
<protein>
    <submittedName>
        <fullName evidence="14">Chemotaxis protein</fullName>
    </submittedName>
</protein>
<comment type="similarity">
    <text evidence="9">Belongs to the methyl-accepting chemotaxis (MCP) protein family.</text>
</comment>
<dbReference type="Pfam" id="PF00015">
    <property type="entry name" value="MCPsignal"/>
    <property type="match status" value="1"/>
</dbReference>
<reference evidence="15" key="1">
    <citation type="submission" date="2016-07" db="EMBL/GenBank/DDBJ databases">
        <title>Nontailed viruses are major unrecognized killers of bacteria in the ocean.</title>
        <authorList>
            <person name="Kauffman K."/>
            <person name="Hussain F."/>
            <person name="Yang J."/>
            <person name="Arevalo P."/>
            <person name="Brown J."/>
            <person name="Cutler M."/>
            <person name="Kelly L."/>
            <person name="Polz M.F."/>
        </authorList>
    </citation>
    <scope>NUCLEOTIDE SEQUENCE [LARGE SCALE GENOMIC DNA]</scope>
    <source>
        <strain evidence="15">10N.286.54.F3</strain>
    </source>
</reference>
<keyword evidence="3" id="KW-1003">Cell membrane</keyword>
<comment type="subcellular location">
    <subcellularLocation>
        <location evidence="1">Cell inner membrane</location>
    </subcellularLocation>
    <subcellularLocation>
        <location evidence="2">Cell membrane</location>
        <topology evidence="2">Multi-pass membrane protein</topology>
    </subcellularLocation>
</comment>
<dbReference type="InterPro" id="IPR004089">
    <property type="entry name" value="MCPsignal_dom"/>
</dbReference>
<evidence type="ECO:0000313" key="14">
    <source>
        <dbReference type="EMBL" id="PMF20134.1"/>
    </source>
</evidence>
<evidence type="ECO:0000256" key="9">
    <source>
        <dbReference type="ARBA" id="ARBA00029447"/>
    </source>
</evidence>
<accession>A0A1C3IH13</accession>
<gene>
    <name evidence="14" type="ORF">BCV19_11555</name>
</gene>
<dbReference type="SUPFAM" id="SSF58104">
    <property type="entry name" value="Methyl-accepting chemotaxis protein (MCP) signaling domain"/>
    <property type="match status" value="1"/>
</dbReference>
<dbReference type="InterPro" id="IPR029151">
    <property type="entry name" value="Sensor-like_sf"/>
</dbReference>
<dbReference type="Gene3D" id="3.30.450.20">
    <property type="entry name" value="PAS domain"/>
    <property type="match status" value="2"/>
</dbReference>
<evidence type="ECO:0000256" key="5">
    <source>
        <dbReference type="ARBA" id="ARBA00022692"/>
    </source>
</evidence>
<evidence type="ECO:0000256" key="3">
    <source>
        <dbReference type="ARBA" id="ARBA00022475"/>
    </source>
</evidence>
<name>A0A1C3IH13_VIBSP</name>
<dbReference type="SMART" id="SM00304">
    <property type="entry name" value="HAMP"/>
    <property type="match status" value="2"/>
</dbReference>
<dbReference type="PANTHER" id="PTHR32089">
    <property type="entry name" value="METHYL-ACCEPTING CHEMOTAXIS PROTEIN MCPB"/>
    <property type="match status" value="1"/>
</dbReference>
<dbReference type="InterPro" id="IPR033479">
    <property type="entry name" value="dCache_1"/>
</dbReference>
<dbReference type="SMART" id="SM00283">
    <property type="entry name" value="MA"/>
    <property type="match status" value="1"/>
</dbReference>
<evidence type="ECO:0000256" key="1">
    <source>
        <dbReference type="ARBA" id="ARBA00004533"/>
    </source>
</evidence>
<dbReference type="GO" id="GO:0007165">
    <property type="term" value="P:signal transduction"/>
    <property type="evidence" value="ECO:0007669"/>
    <property type="project" value="UniProtKB-KW"/>
</dbReference>
<dbReference type="Gene3D" id="1.10.287.950">
    <property type="entry name" value="Methyl-accepting chemotaxis protein"/>
    <property type="match status" value="1"/>
</dbReference>
<evidence type="ECO:0000256" key="11">
    <source>
        <dbReference type="SAM" id="Phobius"/>
    </source>
</evidence>
<keyword evidence="5 11" id="KW-0812">Transmembrane</keyword>
<evidence type="ECO:0000256" key="7">
    <source>
        <dbReference type="ARBA" id="ARBA00023136"/>
    </source>
</evidence>
<evidence type="ECO:0000256" key="4">
    <source>
        <dbReference type="ARBA" id="ARBA00022500"/>
    </source>
</evidence>
<dbReference type="Pfam" id="PF02743">
    <property type="entry name" value="dCache_1"/>
    <property type="match status" value="1"/>
</dbReference>
<keyword evidence="7 11" id="KW-0472">Membrane</keyword>
<feature type="domain" description="HAMP" evidence="13">
    <location>
        <begin position="293"/>
        <end position="347"/>
    </location>
</feature>
<sequence length="624" mass="68081">MKFQSKIILTTSLLFLSVITCIGLIQQQATSNTFKENIHRSVQELIKSVGYTVSYQLNASRELVGSVVHSLNMIDATNHDLAYKAISTSTLKSSFQAVGIGYENNGLLISNDGWIPDESYDVRSRPWYIAASQSNDIVVTKPYVDSSTGDMIISVSSSINDPNDQFLGNVVFDVSLNPLAQLVNQTNLFDSGYLFMVTGDGTTIAHPNSDYNGQPLTEFAPGVELETGVKEVMLNDALHLISLQKVKGEDWYIGALVNEERVFSSLNDLTSHLILMASISVIVISILLYWVIGYLFRPIKELNSAIKNIASGEADLTHRLKTDNDLEFAELAENFNQFVENLQVQMLDSKRVASTLKSQADTTQKTTQDTGFNVNHQMSELRSLVTAMEQMSASARDTAKSAQDAAESANFAEKNVVESVDVVQQTEQTIKSLSLSIKHASTQSDNLTEATNSITSILDVISEIANQTNLLALNATIESARAGQAGRGFAVVADHVRLLSLKTQESTTEIHSKINQLKNGTSSMAQAITVSEANARDAISCAKKATEALSSVQANITHISGFNDQIAAAAEEQSSVSIEINRNTQQISQLSQQIAEQAVEMSSGMDAQLSEIDKQQQILERFKL</sequence>
<dbReference type="GO" id="GO:0005886">
    <property type="term" value="C:plasma membrane"/>
    <property type="evidence" value="ECO:0007669"/>
    <property type="project" value="UniProtKB-SubCell"/>
</dbReference>
<dbReference type="CDD" id="cd12912">
    <property type="entry name" value="PDC2_MCP_like"/>
    <property type="match status" value="1"/>
</dbReference>
<dbReference type="Pfam" id="PF00672">
    <property type="entry name" value="HAMP"/>
    <property type="match status" value="1"/>
</dbReference>
<dbReference type="FunFam" id="1.10.287.950:FF:000001">
    <property type="entry name" value="Methyl-accepting chemotaxis sensory transducer"/>
    <property type="match status" value="1"/>
</dbReference>
<dbReference type="InterPro" id="IPR003660">
    <property type="entry name" value="HAMP_dom"/>
</dbReference>
<evidence type="ECO:0000256" key="10">
    <source>
        <dbReference type="PROSITE-ProRule" id="PRU00284"/>
    </source>
</evidence>
<keyword evidence="6 11" id="KW-1133">Transmembrane helix</keyword>
<dbReference type="CDD" id="cd12913">
    <property type="entry name" value="PDC1_MCP_like"/>
    <property type="match status" value="1"/>
</dbReference>
<evidence type="ECO:0000256" key="6">
    <source>
        <dbReference type="ARBA" id="ARBA00022989"/>
    </source>
</evidence>
<organism evidence="14 15">
    <name type="scientific">Vibrio splendidus</name>
    <dbReference type="NCBI Taxonomy" id="29497"/>
    <lineage>
        <taxon>Bacteria</taxon>
        <taxon>Pseudomonadati</taxon>
        <taxon>Pseudomonadota</taxon>
        <taxon>Gammaproteobacteria</taxon>
        <taxon>Vibrionales</taxon>
        <taxon>Vibrionaceae</taxon>
        <taxon>Vibrio</taxon>
    </lineage>
</organism>
<dbReference type="GO" id="GO:0006935">
    <property type="term" value="P:chemotaxis"/>
    <property type="evidence" value="ECO:0007669"/>
    <property type="project" value="UniProtKB-KW"/>
</dbReference>
<dbReference type="GO" id="GO:0004888">
    <property type="term" value="F:transmembrane signaling receptor activity"/>
    <property type="evidence" value="ECO:0007669"/>
    <property type="project" value="InterPro"/>
</dbReference>
<dbReference type="RefSeq" id="WP_017092283.1">
    <property type="nucleotide sequence ID" value="NZ_CAWNUC010000002.1"/>
</dbReference>
<keyword evidence="8 10" id="KW-0807">Transducer</keyword>
<dbReference type="Proteomes" id="UP000235405">
    <property type="component" value="Unassembled WGS sequence"/>
</dbReference>
<evidence type="ECO:0000313" key="15">
    <source>
        <dbReference type="Proteomes" id="UP000235405"/>
    </source>
</evidence>
<dbReference type="CDD" id="cd06225">
    <property type="entry name" value="HAMP"/>
    <property type="match status" value="1"/>
</dbReference>
<dbReference type="InterPro" id="IPR004090">
    <property type="entry name" value="Chemotax_Me-accpt_rcpt"/>
</dbReference>
<dbReference type="PRINTS" id="PR00260">
    <property type="entry name" value="CHEMTRNSDUCR"/>
</dbReference>
<evidence type="ECO:0000256" key="8">
    <source>
        <dbReference type="ARBA" id="ARBA00023224"/>
    </source>
</evidence>
<dbReference type="PROSITE" id="PS50885">
    <property type="entry name" value="HAMP"/>
    <property type="match status" value="1"/>
</dbReference>
<evidence type="ECO:0000259" key="12">
    <source>
        <dbReference type="PROSITE" id="PS50111"/>
    </source>
</evidence>
<dbReference type="PANTHER" id="PTHR32089:SF117">
    <property type="entry name" value="METHYL ACCEPTING SENSORY TRANSDUCER WITH CACHE_1 SMALL MOLECULE BINDING DOMAIN"/>
    <property type="match status" value="1"/>
</dbReference>
<dbReference type="AlphaFoldDB" id="A0A1C3IH13"/>
<comment type="caution">
    <text evidence="14">The sequence shown here is derived from an EMBL/GenBank/DDBJ whole genome shotgun (WGS) entry which is preliminary data.</text>
</comment>
<dbReference type="PROSITE" id="PS50111">
    <property type="entry name" value="CHEMOTAXIS_TRANSDUC_2"/>
    <property type="match status" value="1"/>
</dbReference>
<feature type="domain" description="Methyl-accepting transducer" evidence="12">
    <location>
        <begin position="352"/>
        <end position="588"/>
    </location>
</feature>
<dbReference type="SUPFAM" id="SSF103190">
    <property type="entry name" value="Sensory domain-like"/>
    <property type="match status" value="1"/>
</dbReference>
<evidence type="ECO:0000259" key="13">
    <source>
        <dbReference type="PROSITE" id="PS50885"/>
    </source>
</evidence>
<keyword evidence="4" id="KW-0145">Chemotaxis</keyword>
<dbReference type="EMBL" id="MCSW01000181">
    <property type="protein sequence ID" value="PMF20134.1"/>
    <property type="molecule type" value="Genomic_DNA"/>
</dbReference>
<feature type="transmembrane region" description="Helical" evidence="11">
    <location>
        <begin position="273"/>
        <end position="296"/>
    </location>
</feature>
<proteinExistence type="inferred from homology"/>